<dbReference type="Pfam" id="PF00005">
    <property type="entry name" value="ABC_tran"/>
    <property type="match status" value="1"/>
</dbReference>
<organism evidence="7 8">
    <name type="scientific">Aquamicrobium aerolatum DSM 21857</name>
    <dbReference type="NCBI Taxonomy" id="1121003"/>
    <lineage>
        <taxon>Bacteria</taxon>
        <taxon>Pseudomonadati</taxon>
        <taxon>Pseudomonadota</taxon>
        <taxon>Alphaproteobacteria</taxon>
        <taxon>Hyphomicrobiales</taxon>
        <taxon>Phyllobacteriaceae</taxon>
        <taxon>Aerobium</taxon>
    </lineage>
</organism>
<accession>A0A1I3SFM5</accession>
<keyword evidence="4" id="KW-0547">Nucleotide-binding</keyword>
<dbReference type="SUPFAM" id="SSF52540">
    <property type="entry name" value="P-loop containing nucleoside triphosphate hydrolases"/>
    <property type="match status" value="1"/>
</dbReference>
<dbReference type="InterPro" id="IPR050319">
    <property type="entry name" value="ABC_transp_ATP-bind"/>
</dbReference>
<dbReference type="Gene3D" id="3.40.50.300">
    <property type="entry name" value="P-loop containing nucleotide triphosphate hydrolases"/>
    <property type="match status" value="1"/>
</dbReference>
<dbReference type="InterPro" id="IPR017871">
    <property type="entry name" value="ABC_transporter-like_CS"/>
</dbReference>
<protein>
    <submittedName>
        <fullName evidence="7">Oligopeptide transport system ATP-binding protein</fullName>
    </submittedName>
</protein>
<feature type="domain" description="ABC transporter" evidence="6">
    <location>
        <begin position="10"/>
        <end position="261"/>
    </location>
</feature>
<comment type="subcellular location">
    <subcellularLocation>
        <location evidence="1">Cell inner membrane</location>
        <topology evidence="1">Peripheral membrane protein</topology>
    </subcellularLocation>
</comment>
<dbReference type="EMBL" id="FORF01000029">
    <property type="protein sequence ID" value="SFJ56307.1"/>
    <property type="molecule type" value="Genomic_DNA"/>
</dbReference>
<dbReference type="Proteomes" id="UP000242763">
    <property type="component" value="Unassembled WGS sequence"/>
</dbReference>
<evidence type="ECO:0000313" key="8">
    <source>
        <dbReference type="Proteomes" id="UP000242763"/>
    </source>
</evidence>
<keyword evidence="3" id="KW-0813">Transport</keyword>
<reference evidence="8" key="1">
    <citation type="submission" date="2016-10" db="EMBL/GenBank/DDBJ databases">
        <authorList>
            <person name="Varghese N."/>
            <person name="Submissions S."/>
        </authorList>
    </citation>
    <scope>NUCLEOTIDE SEQUENCE [LARGE SCALE GENOMIC DNA]</scope>
    <source>
        <strain evidence="8">DSM 21857</strain>
    </source>
</reference>
<evidence type="ECO:0000256" key="1">
    <source>
        <dbReference type="ARBA" id="ARBA00004417"/>
    </source>
</evidence>
<dbReference type="FunFam" id="3.40.50.300:FF:000016">
    <property type="entry name" value="Oligopeptide ABC transporter ATP-binding component"/>
    <property type="match status" value="1"/>
</dbReference>
<evidence type="ECO:0000256" key="2">
    <source>
        <dbReference type="ARBA" id="ARBA00005417"/>
    </source>
</evidence>
<dbReference type="InterPro" id="IPR003439">
    <property type="entry name" value="ABC_transporter-like_ATP-bd"/>
</dbReference>
<keyword evidence="8" id="KW-1185">Reference proteome</keyword>
<comment type="similarity">
    <text evidence="2">Belongs to the ABC transporter superfamily.</text>
</comment>
<proteinExistence type="inferred from homology"/>
<evidence type="ECO:0000256" key="5">
    <source>
        <dbReference type="ARBA" id="ARBA00022840"/>
    </source>
</evidence>
<dbReference type="SMART" id="SM00382">
    <property type="entry name" value="AAA"/>
    <property type="match status" value="1"/>
</dbReference>
<dbReference type="Pfam" id="PF08352">
    <property type="entry name" value="oligo_HPY"/>
    <property type="match status" value="1"/>
</dbReference>
<dbReference type="InterPro" id="IPR003593">
    <property type="entry name" value="AAA+_ATPase"/>
</dbReference>
<dbReference type="STRING" id="1121003.SAMN03080618_03325"/>
<dbReference type="GO" id="GO:0005886">
    <property type="term" value="C:plasma membrane"/>
    <property type="evidence" value="ECO:0007669"/>
    <property type="project" value="UniProtKB-SubCell"/>
</dbReference>
<evidence type="ECO:0000256" key="3">
    <source>
        <dbReference type="ARBA" id="ARBA00022448"/>
    </source>
</evidence>
<dbReference type="PANTHER" id="PTHR43776">
    <property type="entry name" value="TRANSPORT ATP-BINDING PROTEIN"/>
    <property type="match status" value="1"/>
</dbReference>
<evidence type="ECO:0000259" key="6">
    <source>
        <dbReference type="PROSITE" id="PS50893"/>
    </source>
</evidence>
<dbReference type="CDD" id="cd03257">
    <property type="entry name" value="ABC_NikE_OppD_transporters"/>
    <property type="match status" value="1"/>
</dbReference>
<dbReference type="GO" id="GO:0015833">
    <property type="term" value="P:peptide transport"/>
    <property type="evidence" value="ECO:0007669"/>
    <property type="project" value="InterPro"/>
</dbReference>
<name>A0A1I3SFM5_9HYPH</name>
<dbReference type="OrthoDB" id="9815712at2"/>
<dbReference type="GO" id="GO:0005524">
    <property type="term" value="F:ATP binding"/>
    <property type="evidence" value="ECO:0007669"/>
    <property type="project" value="UniProtKB-KW"/>
</dbReference>
<dbReference type="GO" id="GO:0055085">
    <property type="term" value="P:transmembrane transport"/>
    <property type="evidence" value="ECO:0007669"/>
    <property type="project" value="UniProtKB-ARBA"/>
</dbReference>
<keyword evidence="5 7" id="KW-0067">ATP-binding</keyword>
<evidence type="ECO:0000313" key="7">
    <source>
        <dbReference type="EMBL" id="SFJ56307.1"/>
    </source>
</evidence>
<dbReference type="AlphaFoldDB" id="A0A1I3SFM5"/>
<dbReference type="PANTHER" id="PTHR43776:SF7">
    <property type="entry name" value="D,D-DIPEPTIDE TRANSPORT ATP-BINDING PROTEIN DDPF-RELATED"/>
    <property type="match status" value="1"/>
</dbReference>
<dbReference type="PROSITE" id="PS00211">
    <property type="entry name" value="ABC_TRANSPORTER_1"/>
    <property type="match status" value="1"/>
</dbReference>
<gene>
    <name evidence="7" type="ORF">SAMN03080618_03325</name>
</gene>
<dbReference type="InterPro" id="IPR027417">
    <property type="entry name" value="P-loop_NTPase"/>
</dbReference>
<dbReference type="GO" id="GO:0016887">
    <property type="term" value="F:ATP hydrolysis activity"/>
    <property type="evidence" value="ECO:0007669"/>
    <property type="project" value="InterPro"/>
</dbReference>
<dbReference type="InterPro" id="IPR013563">
    <property type="entry name" value="Oligopep_ABC_C"/>
</dbReference>
<sequence>MMNDSNQPLLRVVNLKKHFPGPRGRFGAHSAAVKAVDGVDLELRRGETLALVGESGSGKSTLGRAILQLERPSSGQVLFDGVDLVGVPDKGMRRYRRRMQMVFQDPHASLNPRMSVFDIISEPLVIHGLCGSRTERKRRVAELLDMVSLPSSAGDRYPREFSGGQRQRIGIARALAVRPEMIVADEAVSALDVSIQAQIINLLNAVQKELNLAHLFIAHDLSVVHHIADRVAVMYLGKVVEIGTGEAIFKDPRHPYTRLLLQAAPIPDPRIEAERRAAAPTGRGDWRSSYTAEMAAAPLFEVAPGHLVQALPEVVAQAKPYGARP</sequence>
<dbReference type="PROSITE" id="PS50893">
    <property type="entry name" value="ABC_TRANSPORTER_2"/>
    <property type="match status" value="1"/>
</dbReference>
<evidence type="ECO:0000256" key="4">
    <source>
        <dbReference type="ARBA" id="ARBA00022741"/>
    </source>
</evidence>